<dbReference type="EMBL" id="FCOR01000003">
    <property type="protein sequence ID" value="CVK15784.1"/>
    <property type="molecule type" value="Genomic_DNA"/>
</dbReference>
<evidence type="ECO:0000256" key="1">
    <source>
        <dbReference type="SAM" id="MobiDB-lite"/>
    </source>
</evidence>
<proteinExistence type="predicted"/>
<protein>
    <submittedName>
        <fullName evidence="3">Uncharacterized protein</fullName>
    </submittedName>
</protein>
<feature type="chain" id="PRO_5007049762" evidence="2">
    <location>
        <begin position="21"/>
        <end position="284"/>
    </location>
</feature>
<dbReference type="Proteomes" id="UP000182761">
    <property type="component" value="Unassembled WGS sequence"/>
</dbReference>
<gene>
    <name evidence="3" type="ORF">Ga0061079_10394</name>
</gene>
<evidence type="ECO:0000313" key="4">
    <source>
        <dbReference type="Proteomes" id="UP000182761"/>
    </source>
</evidence>
<evidence type="ECO:0000256" key="2">
    <source>
        <dbReference type="SAM" id="SignalP"/>
    </source>
</evidence>
<dbReference type="RefSeq" id="WP_141656183.1">
    <property type="nucleotide sequence ID" value="NZ_FCOR01000003.1"/>
</dbReference>
<reference evidence="3 4" key="1">
    <citation type="submission" date="2016-01" db="EMBL/GenBank/DDBJ databases">
        <authorList>
            <person name="McClelland M."/>
            <person name="Jain A."/>
            <person name="Saraogi P."/>
            <person name="Mendelson R."/>
            <person name="Westerman R."/>
            <person name="SanMiguel P."/>
            <person name="Csonka L."/>
        </authorList>
    </citation>
    <scope>NUCLEOTIDE SEQUENCE [LARGE SCALE GENOMIC DNA]</scope>
    <source>
        <strain evidence="3 4">R-53146</strain>
    </source>
</reference>
<organism evidence="3 4">
    <name type="scientific">Apibacter mensalis</name>
    <dbReference type="NCBI Taxonomy" id="1586267"/>
    <lineage>
        <taxon>Bacteria</taxon>
        <taxon>Pseudomonadati</taxon>
        <taxon>Bacteroidota</taxon>
        <taxon>Flavobacteriia</taxon>
        <taxon>Flavobacteriales</taxon>
        <taxon>Weeksellaceae</taxon>
        <taxon>Apibacter</taxon>
    </lineage>
</organism>
<keyword evidence="2" id="KW-0732">Signal</keyword>
<accession>A0A0X3AN46</accession>
<dbReference type="AlphaFoldDB" id="A0A0X3AN46"/>
<dbReference type="STRING" id="1586267.GCA_001418685_00617"/>
<keyword evidence="4" id="KW-1185">Reference proteome</keyword>
<feature type="region of interest" description="Disordered" evidence="1">
    <location>
        <begin position="131"/>
        <end position="152"/>
    </location>
</feature>
<dbReference type="OrthoDB" id="1252924at2"/>
<feature type="signal peptide" evidence="2">
    <location>
        <begin position="1"/>
        <end position="20"/>
    </location>
</feature>
<evidence type="ECO:0000313" key="3">
    <source>
        <dbReference type="EMBL" id="CVK15784.1"/>
    </source>
</evidence>
<sequence length="284" mass="30721">MKKRVLLCSLLGVISVCSFSQKMQRVGINTENPQGVFHINGTQENLSQDDFIIDADGKVGIGTLAPQSKLDIIGTKGKGLRVTPPGKITEGEIITSDAEGNFVISPRPKPDLKVGSVIQIETKLTATSTQAPNLKNTEPFPPGDPGATPGKEAVQISDTPLKLDAGTWLIQLKYTTRTSSSPNGFREGCGRPAGFDQYIWTLLYDLKGKKLLTTVGFAPERVGACATTPQLTHVVRIDPGQEMEVHAYASTSIPNNTVVYVDNDYPGFATGKPYFRAIRLDQFK</sequence>
<name>A0A0X3AN46_9FLAO</name>